<feature type="domain" description="OmpR/PhoB-type" evidence="3">
    <location>
        <begin position="10"/>
        <end position="107"/>
    </location>
</feature>
<accession>A0A6L9UES1</accession>
<dbReference type="PRINTS" id="PR00364">
    <property type="entry name" value="DISEASERSIST"/>
</dbReference>
<proteinExistence type="predicted"/>
<evidence type="ECO:0000313" key="4">
    <source>
        <dbReference type="EMBL" id="NEI74164.1"/>
    </source>
</evidence>
<dbReference type="SUPFAM" id="SSF48452">
    <property type="entry name" value="TPR-like"/>
    <property type="match status" value="2"/>
</dbReference>
<dbReference type="InterPro" id="IPR027417">
    <property type="entry name" value="P-loop_NTPase"/>
</dbReference>
<organism evidence="4 5">
    <name type="scientific">Rhizobium lusitanum</name>
    <dbReference type="NCBI Taxonomy" id="293958"/>
    <lineage>
        <taxon>Bacteria</taxon>
        <taxon>Pseudomonadati</taxon>
        <taxon>Pseudomonadota</taxon>
        <taxon>Alphaproteobacteria</taxon>
        <taxon>Hyphomicrobiales</taxon>
        <taxon>Rhizobiaceae</taxon>
        <taxon>Rhizobium/Agrobacterium group</taxon>
        <taxon>Rhizobium</taxon>
    </lineage>
</organism>
<dbReference type="InterPro" id="IPR058852">
    <property type="entry name" value="HTH_77"/>
</dbReference>
<dbReference type="Proteomes" id="UP000483035">
    <property type="component" value="Unassembled WGS sequence"/>
</dbReference>
<dbReference type="Pfam" id="PF00486">
    <property type="entry name" value="Trans_reg_C"/>
    <property type="match status" value="1"/>
</dbReference>
<dbReference type="RefSeq" id="WP_163993161.1">
    <property type="nucleotide sequence ID" value="NZ_WUEY01000026.1"/>
</dbReference>
<dbReference type="Gene3D" id="1.10.10.10">
    <property type="entry name" value="Winged helix-like DNA-binding domain superfamily/Winged helix DNA-binding domain"/>
    <property type="match status" value="1"/>
</dbReference>
<sequence length="953" mass="103795">MPGTQNIPRTAMLKFGPFKLLPMQRLLIKDDMPVRISPRAFDILTMLTERSGQIVDKQELLKNAWPKTLVGEANLRVYVAELRKLLAAAGIEDAIGNVVGRGYQFKAPVEEAAEAATFLANGSEGIGLPVALSRMFGRADVVDTLSARVSRHRLVTISGAGGIGKTTVAIAAATSLASSYRDGGRFIDLTPVSNASHVPATVASAVGIVALSRDPVHDLLAHLKNKHLLILLDNCEHVVEIAAKLAEEILKAAPMVRIIATSREPLNAEGEVILRLSPLQAPPVGDMLTAAEALAFPSVQLFAERAAASLDNYRLTDAEAPVVADICRRLDGLPLAIQLAASRVDAFGVFGLFKLLDDKFKLMMQGARTAVPRHRTLGATLDWSYGALAETEKAVLRRVSLFAGHFTLRAAIAVASGPDIGQSILVDDIAHLVRKSLIVAEFGHANARYRLLSTTRAYAQERLAESEEVNQFSLRHAEYLRQITDQVVAEQGPRSGQEWLLAYADHIEDIRLALNWAFSPGGAAEAGVALTISAIPLWIDLSLNEECRLWAEAALSRLDPHGDRDSNEKLRLFSAVGGASLYTRGSAPELTAAWTSVLKIAERIGEDDYRLRAMWGLWSDRINHGENRAALDYANRFARSAASCGDPAASALADRLLGYSFHLLGEQDLARKHTELMLAHYTAPPDRSHIVRFQFDQQVMANIALASIMWLQGCPDKAVSIVEANVDKAKDVGHALSLTYVLVQSAVPVSLLAGDLEAAERYVGMLARQPVRHAAEPWARWTRCLKGVLLMRQGALQDGLDVLGSALETFPEHSFHMRYIGFLGELAMGLARAGKVEEGNAVADRAISAALQTQELWILPELLRIKGEILAIQIESPAIAAIEELFSEALSLAGRQNALSWQLRAASSTARFWQRLGRFHEARDLLEPIYARFTEGFLTGDLREAQTLLANRG</sequence>
<dbReference type="SUPFAM" id="SSF46894">
    <property type="entry name" value="C-terminal effector domain of the bipartite response regulators"/>
    <property type="match status" value="1"/>
</dbReference>
<protein>
    <recommendedName>
        <fullName evidence="3">OmpR/PhoB-type domain-containing protein</fullName>
    </recommendedName>
</protein>
<feature type="DNA-binding region" description="OmpR/PhoB-type" evidence="2">
    <location>
        <begin position="10"/>
        <end position="107"/>
    </location>
</feature>
<dbReference type="GO" id="GO:0006355">
    <property type="term" value="P:regulation of DNA-templated transcription"/>
    <property type="evidence" value="ECO:0007669"/>
    <property type="project" value="InterPro"/>
</dbReference>
<evidence type="ECO:0000259" key="3">
    <source>
        <dbReference type="PROSITE" id="PS51755"/>
    </source>
</evidence>
<dbReference type="InterPro" id="IPR011990">
    <property type="entry name" value="TPR-like_helical_dom_sf"/>
</dbReference>
<name>A0A6L9UES1_9HYPH</name>
<evidence type="ECO:0000256" key="1">
    <source>
        <dbReference type="ARBA" id="ARBA00023125"/>
    </source>
</evidence>
<dbReference type="Gene3D" id="3.40.50.300">
    <property type="entry name" value="P-loop containing nucleotide triphosphate hydrolases"/>
    <property type="match status" value="1"/>
</dbReference>
<dbReference type="InterPro" id="IPR001867">
    <property type="entry name" value="OmpR/PhoB-type_DNA-bd"/>
</dbReference>
<evidence type="ECO:0000256" key="2">
    <source>
        <dbReference type="PROSITE-ProRule" id="PRU01091"/>
    </source>
</evidence>
<comment type="caution">
    <text evidence="4">The sequence shown here is derived from an EMBL/GenBank/DDBJ whole genome shotgun (WGS) entry which is preliminary data.</text>
</comment>
<dbReference type="InterPro" id="IPR036388">
    <property type="entry name" value="WH-like_DNA-bd_sf"/>
</dbReference>
<dbReference type="PANTHER" id="PTHR47691:SF3">
    <property type="entry name" value="HTH-TYPE TRANSCRIPTIONAL REGULATOR RV0890C-RELATED"/>
    <property type="match status" value="1"/>
</dbReference>
<dbReference type="CDD" id="cd00383">
    <property type="entry name" value="trans_reg_C"/>
    <property type="match status" value="1"/>
</dbReference>
<dbReference type="SUPFAM" id="SSF52540">
    <property type="entry name" value="P-loop containing nucleoside triphosphate hydrolases"/>
    <property type="match status" value="1"/>
</dbReference>
<gene>
    <name evidence="4" type="ORF">GR212_31900</name>
</gene>
<dbReference type="AlphaFoldDB" id="A0A6L9UES1"/>
<dbReference type="EMBL" id="WUEY01000026">
    <property type="protein sequence ID" value="NEI74164.1"/>
    <property type="molecule type" value="Genomic_DNA"/>
</dbReference>
<dbReference type="InterPro" id="IPR016032">
    <property type="entry name" value="Sig_transdc_resp-reg_C-effctor"/>
</dbReference>
<reference evidence="4 5" key="1">
    <citation type="submission" date="2019-12" db="EMBL/GenBank/DDBJ databases">
        <title>Rhizobium genotypes associated with high levels of biological nitrogen fixation by grain legumes in a temperate-maritime cropping system.</title>
        <authorList>
            <person name="Maluk M."/>
            <person name="Francesc Ferrando Molina F."/>
            <person name="Lopez Del Egido L."/>
            <person name="Lafos M."/>
            <person name="Langarica-Fuentes A."/>
            <person name="Gebre Yohannes G."/>
            <person name="Young M.W."/>
            <person name="Martin P."/>
            <person name="Gantlett R."/>
            <person name="Kenicer G."/>
            <person name="Hawes C."/>
            <person name="Begg G.S."/>
            <person name="Quilliam R.S."/>
            <person name="Squire G.R."/>
            <person name="Poole P.S."/>
            <person name="Young P.W."/>
            <person name="Iannetta P.M."/>
            <person name="James E.K."/>
        </authorList>
    </citation>
    <scope>NUCLEOTIDE SEQUENCE [LARGE SCALE GENOMIC DNA]</scope>
    <source>
        <strain evidence="4 5">JHI1118</strain>
    </source>
</reference>
<dbReference type="PANTHER" id="PTHR47691">
    <property type="entry name" value="REGULATOR-RELATED"/>
    <property type="match status" value="1"/>
</dbReference>
<evidence type="ECO:0000313" key="5">
    <source>
        <dbReference type="Proteomes" id="UP000483035"/>
    </source>
</evidence>
<dbReference type="GO" id="GO:0003677">
    <property type="term" value="F:DNA binding"/>
    <property type="evidence" value="ECO:0007669"/>
    <property type="project" value="UniProtKB-UniRule"/>
</dbReference>
<dbReference type="SMART" id="SM00862">
    <property type="entry name" value="Trans_reg_C"/>
    <property type="match status" value="1"/>
</dbReference>
<dbReference type="PROSITE" id="PS51755">
    <property type="entry name" value="OMPR_PHOB"/>
    <property type="match status" value="1"/>
</dbReference>
<dbReference type="Gene3D" id="1.25.40.10">
    <property type="entry name" value="Tetratricopeptide repeat domain"/>
    <property type="match status" value="1"/>
</dbReference>
<dbReference type="GO" id="GO:0000160">
    <property type="term" value="P:phosphorelay signal transduction system"/>
    <property type="evidence" value="ECO:0007669"/>
    <property type="project" value="InterPro"/>
</dbReference>
<keyword evidence="1 2" id="KW-0238">DNA-binding</keyword>
<dbReference type="Pfam" id="PF25872">
    <property type="entry name" value="HTH_77"/>
    <property type="match status" value="1"/>
</dbReference>